<proteinExistence type="predicted"/>
<dbReference type="Proteomes" id="UP001597109">
    <property type="component" value="Unassembled WGS sequence"/>
</dbReference>
<keyword evidence="2" id="KW-1185">Reference proteome</keyword>
<organism evidence="1 2">
    <name type="scientific">Metaplanococcus flavidus</name>
    <dbReference type="NCBI Taxonomy" id="569883"/>
    <lineage>
        <taxon>Bacteria</taxon>
        <taxon>Bacillati</taxon>
        <taxon>Bacillota</taxon>
        <taxon>Bacilli</taxon>
        <taxon>Bacillales</taxon>
        <taxon>Caryophanaceae</taxon>
        <taxon>Metaplanococcus</taxon>
    </lineage>
</organism>
<evidence type="ECO:0008006" key="3">
    <source>
        <dbReference type="Google" id="ProtNLM"/>
    </source>
</evidence>
<evidence type="ECO:0000313" key="1">
    <source>
        <dbReference type="EMBL" id="MFD1032398.1"/>
    </source>
</evidence>
<dbReference type="Gene3D" id="1.50.10.20">
    <property type="match status" value="1"/>
</dbReference>
<protein>
    <recommendedName>
        <fullName evidence="3">Squalene cyclase C-terminal domain-containing protein</fullName>
    </recommendedName>
</protein>
<gene>
    <name evidence="1" type="ORF">ACFQ1X_13235</name>
</gene>
<dbReference type="RefSeq" id="WP_144840784.1">
    <property type="nucleotide sequence ID" value="NZ_JBHTKI010000020.1"/>
</dbReference>
<dbReference type="EMBL" id="JBHTKI010000020">
    <property type="protein sequence ID" value="MFD1032398.1"/>
    <property type="molecule type" value="Genomic_DNA"/>
</dbReference>
<dbReference type="InterPro" id="IPR008930">
    <property type="entry name" value="Terpenoid_cyclase/PrenylTrfase"/>
</dbReference>
<accession>A0ABW3LCS2</accession>
<dbReference type="SUPFAM" id="SSF48239">
    <property type="entry name" value="Terpenoid cyclases/Protein prenyltransferases"/>
    <property type="match status" value="1"/>
</dbReference>
<reference evidence="2" key="1">
    <citation type="journal article" date="2019" name="Int. J. Syst. Evol. Microbiol.">
        <title>The Global Catalogue of Microorganisms (GCM) 10K type strain sequencing project: providing services to taxonomists for standard genome sequencing and annotation.</title>
        <authorList>
            <consortium name="The Broad Institute Genomics Platform"/>
            <consortium name="The Broad Institute Genome Sequencing Center for Infectious Disease"/>
            <person name="Wu L."/>
            <person name="Ma J."/>
        </authorList>
    </citation>
    <scope>NUCLEOTIDE SEQUENCE [LARGE SCALE GENOMIC DNA]</scope>
    <source>
        <strain evidence="2">CCUG 56756</strain>
    </source>
</reference>
<sequence length="290" mass="33836">MKVMDILLGSDPAVRRQTQLYLLGEENPYSDDGWVGEFLSCYNTETHTWGNGIYGPKWISTFYTMRDLQSLEIMWNPEEFVEDDVCVVAMFVSLLTYGQHPSQVIDEMIQYLLKWQMPDGGWNCSAVYGTSRKSSIHTTLSVLEAYADYEKHGYRNLLPAIKEQIPAGQAYLLRRNLMHRESTNEIILPYIVQFHFPTRWKYDVLRALVYFASIKHPYEPALEEGLELLKKKFEKGYLTKGPTHSGRLHFKMEKNRFGAMNTLRGLMVLKEYDQGFYEDLLHREIQVPHA</sequence>
<comment type="caution">
    <text evidence="1">The sequence shown here is derived from an EMBL/GenBank/DDBJ whole genome shotgun (WGS) entry which is preliminary data.</text>
</comment>
<evidence type="ECO:0000313" key="2">
    <source>
        <dbReference type="Proteomes" id="UP001597109"/>
    </source>
</evidence>
<name>A0ABW3LCS2_9BACL</name>